<reference evidence="8" key="1">
    <citation type="submission" date="2022-03" db="EMBL/GenBank/DDBJ databases">
        <authorList>
            <person name="Martin C."/>
        </authorList>
    </citation>
    <scope>NUCLEOTIDE SEQUENCE</scope>
</reference>
<gene>
    <name evidence="8" type="ORF">OFUS_LOCUS7668</name>
</gene>
<dbReference type="Pfam" id="PF00001">
    <property type="entry name" value="7tm_1"/>
    <property type="match status" value="1"/>
</dbReference>
<keyword evidence="7" id="KW-0807">Transducer</keyword>
<dbReference type="GO" id="GO:0004930">
    <property type="term" value="F:G protein-coupled receptor activity"/>
    <property type="evidence" value="ECO:0007669"/>
    <property type="project" value="UniProtKB-KW"/>
</dbReference>
<proteinExistence type="predicted"/>
<evidence type="ECO:0000313" key="9">
    <source>
        <dbReference type="Proteomes" id="UP000749559"/>
    </source>
</evidence>
<dbReference type="SMART" id="SM01381">
    <property type="entry name" value="7TM_GPCR_Srsx"/>
    <property type="match status" value="1"/>
</dbReference>
<evidence type="ECO:0000256" key="7">
    <source>
        <dbReference type="ARBA" id="ARBA00023224"/>
    </source>
</evidence>
<evidence type="ECO:0000256" key="6">
    <source>
        <dbReference type="ARBA" id="ARBA00023170"/>
    </source>
</evidence>
<dbReference type="PANTHER" id="PTHR24243:SF208">
    <property type="entry name" value="PYROKININ-1 RECEPTOR"/>
    <property type="match status" value="1"/>
</dbReference>
<comment type="subcellular location">
    <subcellularLocation>
        <location evidence="1">Membrane</location>
        <topology evidence="1">Multi-pass membrane protein</topology>
    </subcellularLocation>
</comment>
<sequence length="449" mass="51550">MSENIFSKITTMSVVGNHTVVTSMADNTTQDRGVFFLDDPSQFFYTASSTTIITVIMPLILSIGIIANCAFIYIIIRLKRMRTVTNFYLANLAIADFIYLCIVVSDKLLRYYTSPFSKDYSPWGSQPCKLITALIFVPHFVSELTITLFTFERYTATKHSRRTLYTKTKLKCLLYIIVTWIISGALITPCLYFINGKTFLLRWIEDDALKERIIRKCGPFPITLFGGVTLQCHALQTVPFFFSAVMIIVLNTLIVKALNKSTIVSKKLFSKDNKALAERKQIIRMLIATSIIFYICVLPYYIDDIINALVRLNLITQFKIPAEFLQIGRFLAYSNSAINILIYNMFSKRYRQAFYKVYCCCKDTPAFDQESFTNRSWIHKITLRRLNGTKHIPNFHEHIPTISKACQENPGIKEEVIENKKLPTIYEEAACDSTMVTEYIATISESTYL</sequence>
<keyword evidence="3" id="KW-1133">Transmembrane helix</keyword>
<accession>A0A8J1UFG0</accession>
<keyword evidence="4" id="KW-0297">G-protein coupled receptor</keyword>
<dbReference type="AlphaFoldDB" id="A0A8J1UFG0"/>
<dbReference type="OrthoDB" id="9996086at2759"/>
<dbReference type="Proteomes" id="UP000749559">
    <property type="component" value="Unassembled WGS sequence"/>
</dbReference>
<evidence type="ECO:0000313" key="8">
    <source>
        <dbReference type="EMBL" id="CAH1781046.1"/>
    </source>
</evidence>
<name>A0A8J1UFG0_OWEFU</name>
<dbReference type="PROSITE" id="PS50262">
    <property type="entry name" value="G_PROTEIN_RECEP_F1_2"/>
    <property type="match status" value="1"/>
</dbReference>
<evidence type="ECO:0000256" key="2">
    <source>
        <dbReference type="ARBA" id="ARBA00022692"/>
    </source>
</evidence>
<dbReference type="Gene3D" id="1.20.1070.10">
    <property type="entry name" value="Rhodopsin 7-helix transmembrane proteins"/>
    <property type="match status" value="1"/>
</dbReference>
<dbReference type="InterPro" id="IPR017452">
    <property type="entry name" value="GPCR_Rhodpsn_7TM"/>
</dbReference>
<evidence type="ECO:0000256" key="3">
    <source>
        <dbReference type="ARBA" id="ARBA00022989"/>
    </source>
</evidence>
<dbReference type="CDD" id="cd00637">
    <property type="entry name" value="7tm_classA_rhodopsin-like"/>
    <property type="match status" value="1"/>
</dbReference>
<keyword evidence="9" id="KW-1185">Reference proteome</keyword>
<comment type="caution">
    <text evidence="8">The sequence shown here is derived from an EMBL/GenBank/DDBJ whole genome shotgun (WGS) entry which is preliminary data.</text>
</comment>
<keyword evidence="5" id="KW-0472">Membrane</keyword>
<keyword evidence="2" id="KW-0812">Transmembrane</keyword>
<keyword evidence="6" id="KW-0675">Receptor</keyword>
<dbReference type="EMBL" id="CAIIXF020000004">
    <property type="protein sequence ID" value="CAH1781046.1"/>
    <property type="molecule type" value="Genomic_DNA"/>
</dbReference>
<dbReference type="PRINTS" id="PR00237">
    <property type="entry name" value="GPCRRHODOPSN"/>
</dbReference>
<dbReference type="GO" id="GO:0005886">
    <property type="term" value="C:plasma membrane"/>
    <property type="evidence" value="ECO:0007669"/>
    <property type="project" value="TreeGrafter"/>
</dbReference>
<dbReference type="PANTHER" id="PTHR24243">
    <property type="entry name" value="G-PROTEIN COUPLED RECEPTOR"/>
    <property type="match status" value="1"/>
</dbReference>
<organism evidence="8 9">
    <name type="scientific">Owenia fusiformis</name>
    <name type="common">Polychaete worm</name>
    <dbReference type="NCBI Taxonomy" id="6347"/>
    <lineage>
        <taxon>Eukaryota</taxon>
        <taxon>Metazoa</taxon>
        <taxon>Spiralia</taxon>
        <taxon>Lophotrochozoa</taxon>
        <taxon>Annelida</taxon>
        <taxon>Polychaeta</taxon>
        <taxon>Sedentaria</taxon>
        <taxon>Canalipalpata</taxon>
        <taxon>Sabellida</taxon>
        <taxon>Oweniida</taxon>
        <taxon>Oweniidae</taxon>
        <taxon>Owenia</taxon>
    </lineage>
</organism>
<evidence type="ECO:0000256" key="5">
    <source>
        <dbReference type="ARBA" id="ARBA00023136"/>
    </source>
</evidence>
<evidence type="ECO:0000256" key="4">
    <source>
        <dbReference type="ARBA" id="ARBA00023040"/>
    </source>
</evidence>
<protein>
    <submittedName>
        <fullName evidence="8">Uncharacterized protein</fullName>
    </submittedName>
</protein>
<dbReference type="SUPFAM" id="SSF81321">
    <property type="entry name" value="Family A G protein-coupled receptor-like"/>
    <property type="match status" value="1"/>
</dbReference>
<dbReference type="InterPro" id="IPR000276">
    <property type="entry name" value="GPCR_Rhodpsn"/>
</dbReference>
<evidence type="ECO:0000256" key="1">
    <source>
        <dbReference type="ARBA" id="ARBA00004141"/>
    </source>
</evidence>